<comment type="caution">
    <text evidence="2">The sequence shown here is derived from an EMBL/GenBank/DDBJ whole genome shotgun (WGS) entry which is preliminary data.</text>
</comment>
<proteinExistence type="predicted"/>
<protein>
    <submittedName>
        <fullName evidence="2">Uncharacterized protein</fullName>
    </submittedName>
</protein>
<accession>A0A8S1LUA9</accession>
<dbReference type="GO" id="GO:0044818">
    <property type="term" value="P:mitotic G2/M transition checkpoint"/>
    <property type="evidence" value="ECO:0007669"/>
    <property type="project" value="TreeGrafter"/>
</dbReference>
<dbReference type="AlphaFoldDB" id="A0A8S1LUA9"/>
<dbReference type="GO" id="GO:0003677">
    <property type="term" value="F:DNA binding"/>
    <property type="evidence" value="ECO:0007669"/>
    <property type="project" value="UniProtKB-KW"/>
</dbReference>
<evidence type="ECO:0000313" key="3">
    <source>
        <dbReference type="Proteomes" id="UP000688137"/>
    </source>
</evidence>
<dbReference type="PANTHER" id="PTHR13356:SF0">
    <property type="entry name" value="SOSS COMPLEX SUBUNIT B HOMOLOG"/>
    <property type="match status" value="1"/>
</dbReference>
<dbReference type="InterPro" id="IPR051231">
    <property type="entry name" value="SOSS-B"/>
</dbReference>
<keyword evidence="3" id="KW-1185">Reference proteome</keyword>
<name>A0A8S1LUA9_PARPR</name>
<reference evidence="2" key="1">
    <citation type="submission" date="2021-01" db="EMBL/GenBank/DDBJ databases">
        <authorList>
            <consortium name="Genoscope - CEA"/>
            <person name="William W."/>
        </authorList>
    </citation>
    <scope>NUCLEOTIDE SEQUENCE</scope>
</reference>
<dbReference type="GO" id="GO:0000724">
    <property type="term" value="P:double-strand break repair via homologous recombination"/>
    <property type="evidence" value="ECO:0007669"/>
    <property type="project" value="TreeGrafter"/>
</dbReference>
<organism evidence="2 3">
    <name type="scientific">Paramecium primaurelia</name>
    <dbReference type="NCBI Taxonomy" id="5886"/>
    <lineage>
        <taxon>Eukaryota</taxon>
        <taxon>Sar</taxon>
        <taxon>Alveolata</taxon>
        <taxon>Ciliophora</taxon>
        <taxon>Intramacronucleata</taxon>
        <taxon>Oligohymenophorea</taxon>
        <taxon>Peniculida</taxon>
        <taxon>Parameciidae</taxon>
        <taxon>Paramecium</taxon>
    </lineage>
</organism>
<gene>
    <name evidence="2" type="ORF">PPRIM_AZ9-3.1.T0430259</name>
</gene>
<dbReference type="OMA" id="CSAYNEN"/>
<dbReference type="PANTHER" id="PTHR13356">
    <property type="entry name" value="OB FOLD NUCLEIC ACID BINDING PROTEIN-RELATED"/>
    <property type="match status" value="1"/>
</dbReference>
<keyword evidence="1" id="KW-0238">DNA-binding</keyword>
<dbReference type="GO" id="GO:0010212">
    <property type="term" value="P:response to ionizing radiation"/>
    <property type="evidence" value="ECO:0007669"/>
    <property type="project" value="TreeGrafter"/>
</dbReference>
<sequence>MINQQVFEQLNSILFKQKFENQIKNMYPTQKNLEFKFIVLKKIETQITKTYKKITKYWIADETGSAFLNVHDMDESAISPGDVCVMVGAYTNLFKGMMNIHQGKNGIFKKVSEFDLQYLTYPNHSLKNWGNDQQTTQI</sequence>
<dbReference type="GO" id="GO:0070876">
    <property type="term" value="C:SOSS complex"/>
    <property type="evidence" value="ECO:0007669"/>
    <property type="project" value="TreeGrafter"/>
</dbReference>
<evidence type="ECO:0000256" key="1">
    <source>
        <dbReference type="ARBA" id="ARBA00023125"/>
    </source>
</evidence>
<dbReference type="Proteomes" id="UP000688137">
    <property type="component" value="Unassembled WGS sequence"/>
</dbReference>
<evidence type="ECO:0000313" key="2">
    <source>
        <dbReference type="EMBL" id="CAD8069223.1"/>
    </source>
</evidence>
<dbReference type="EMBL" id="CAJJDM010000043">
    <property type="protein sequence ID" value="CAD8069223.1"/>
    <property type="molecule type" value="Genomic_DNA"/>
</dbReference>